<feature type="compositionally biased region" description="Low complexity" evidence="1">
    <location>
        <begin position="311"/>
        <end position="326"/>
    </location>
</feature>
<reference evidence="2 3" key="1">
    <citation type="journal article" date="2018" name="Mol. Biol. Evol.">
        <title>Analysis of the draft genome of the red seaweed Gracilariopsis chorda provides insights into genome size evolution in Rhodophyta.</title>
        <authorList>
            <person name="Lee J."/>
            <person name="Yang E.C."/>
            <person name="Graf L."/>
            <person name="Yang J.H."/>
            <person name="Qiu H."/>
            <person name="Zel Zion U."/>
            <person name="Chan C.X."/>
            <person name="Stephens T.G."/>
            <person name="Weber A.P.M."/>
            <person name="Boo G.H."/>
            <person name="Boo S.M."/>
            <person name="Kim K.M."/>
            <person name="Shin Y."/>
            <person name="Jung M."/>
            <person name="Lee S.J."/>
            <person name="Yim H.S."/>
            <person name="Lee J.H."/>
            <person name="Bhattacharya D."/>
            <person name="Yoon H.S."/>
        </authorList>
    </citation>
    <scope>NUCLEOTIDE SEQUENCE [LARGE SCALE GENOMIC DNA]</scope>
    <source>
        <strain evidence="2 3">SKKU-2015</strain>
        <tissue evidence="2">Whole body</tissue>
    </source>
</reference>
<protein>
    <submittedName>
        <fullName evidence="2">Uncharacterized protein</fullName>
    </submittedName>
</protein>
<feature type="compositionally biased region" description="Polar residues" evidence="1">
    <location>
        <begin position="159"/>
        <end position="173"/>
    </location>
</feature>
<feature type="compositionally biased region" description="Pro residues" evidence="1">
    <location>
        <begin position="109"/>
        <end position="119"/>
    </location>
</feature>
<proteinExistence type="predicted"/>
<feature type="compositionally biased region" description="Low complexity" evidence="1">
    <location>
        <begin position="180"/>
        <end position="225"/>
    </location>
</feature>
<accession>A0A2V3IP58</accession>
<feature type="region of interest" description="Disordered" evidence="1">
    <location>
        <begin position="297"/>
        <end position="365"/>
    </location>
</feature>
<feature type="region of interest" description="Disordered" evidence="1">
    <location>
        <begin position="94"/>
        <end position="270"/>
    </location>
</feature>
<dbReference type="EMBL" id="NBIV01000110">
    <property type="protein sequence ID" value="PXF43839.1"/>
    <property type="molecule type" value="Genomic_DNA"/>
</dbReference>
<feature type="compositionally biased region" description="Polar residues" evidence="1">
    <location>
        <begin position="337"/>
        <end position="356"/>
    </location>
</feature>
<evidence type="ECO:0000313" key="2">
    <source>
        <dbReference type="EMBL" id="PXF43839.1"/>
    </source>
</evidence>
<organism evidence="2 3">
    <name type="scientific">Gracilariopsis chorda</name>
    <dbReference type="NCBI Taxonomy" id="448386"/>
    <lineage>
        <taxon>Eukaryota</taxon>
        <taxon>Rhodophyta</taxon>
        <taxon>Florideophyceae</taxon>
        <taxon>Rhodymeniophycidae</taxon>
        <taxon>Gracilariales</taxon>
        <taxon>Gracilariaceae</taxon>
        <taxon>Gracilariopsis</taxon>
    </lineage>
</organism>
<feature type="region of interest" description="Disordered" evidence="1">
    <location>
        <begin position="1"/>
        <end position="28"/>
    </location>
</feature>
<sequence length="583" mass="63343">MPSNRPELLQPNMLATIPSPPPLPSPLNKRYPAVHHVIAPPRRPRRYPRLITFDNNGELQPNPVKSALKLGATSTKYSLPPLSSAIPIANTSTNASTYHSAPVSHRHPPVAPPQLPPPASARKPFPLSSAAPSAPTPRTAASHPPHASTAPYTAPSLPHPSTVTQPYTPSLSNMPPPSQPTSAPAQYASTPYTSTPSSSAPYVSASYAPPPNASTSTPLSAYPSYYSPPPLSSPTASTLPPPPRRLPVEQRSSGPPSLRKPPQPEPMSADERRYQPTYWNHQAAPENHTAQVYTASPQSTIAPGTPSISAPSTHSVSPYTSSPYTTLRSAHPHPRTAETNQATHYSQSGAQVSCSISEKPPTRPLRSDERVQISNLTTQQPSPTMHAAYRERTVNGYGVSTATNGTSLPVYQPRPVEPMHSPFAAQRDGAMYRSGASTMNEGTAAAYWHGSRTEVDQRGSGTHRPSHNEFRRVRLVRDTELQRVQTIARNKMKVKMNLRGRTKIEHWLLKGDVVSKAIALLVRAFGLDSMVLSSSAPARKACLEKMKNDDLRLMEALMIRLGNKNGYESWELLTERFTPDSFC</sequence>
<dbReference type="OrthoDB" id="10674860at2759"/>
<evidence type="ECO:0000313" key="3">
    <source>
        <dbReference type="Proteomes" id="UP000247409"/>
    </source>
</evidence>
<dbReference type="Proteomes" id="UP000247409">
    <property type="component" value="Unassembled WGS sequence"/>
</dbReference>
<comment type="caution">
    <text evidence="2">The sequence shown here is derived from an EMBL/GenBank/DDBJ whole genome shotgun (WGS) entry which is preliminary data.</text>
</comment>
<gene>
    <name evidence="2" type="ORF">BWQ96_06460</name>
</gene>
<name>A0A2V3IP58_9FLOR</name>
<keyword evidence="3" id="KW-1185">Reference proteome</keyword>
<feature type="compositionally biased region" description="Low complexity" evidence="1">
    <location>
        <begin position="120"/>
        <end position="151"/>
    </location>
</feature>
<feature type="compositionally biased region" description="Polar residues" evidence="1">
    <location>
        <begin position="297"/>
        <end position="310"/>
    </location>
</feature>
<dbReference type="AlphaFoldDB" id="A0A2V3IP58"/>
<evidence type="ECO:0000256" key="1">
    <source>
        <dbReference type="SAM" id="MobiDB-lite"/>
    </source>
</evidence>